<comment type="caution">
    <text evidence="1">The sequence shown here is derived from an EMBL/GenBank/DDBJ whole genome shotgun (WGS) entry which is preliminary data.</text>
</comment>
<reference evidence="1" key="1">
    <citation type="journal article" date="2015" name="Nature">
        <title>Complex archaea that bridge the gap between prokaryotes and eukaryotes.</title>
        <authorList>
            <person name="Spang A."/>
            <person name="Saw J.H."/>
            <person name="Jorgensen S.L."/>
            <person name="Zaremba-Niedzwiedzka K."/>
            <person name="Martijn J."/>
            <person name="Lind A.E."/>
            <person name="van Eijk R."/>
            <person name="Schleper C."/>
            <person name="Guy L."/>
            <person name="Ettema T.J."/>
        </authorList>
    </citation>
    <scope>NUCLEOTIDE SEQUENCE</scope>
</reference>
<gene>
    <name evidence="1" type="ORF">LCGC14_0823660</name>
</gene>
<name>A0A0F9SQK7_9ZZZZ</name>
<dbReference type="AlphaFoldDB" id="A0A0F9SQK7"/>
<organism evidence="1">
    <name type="scientific">marine sediment metagenome</name>
    <dbReference type="NCBI Taxonomy" id="412755"/>
    <lineage>
        <taxon>unclassified sequences</taxon>
        <taxon>metagenomes</taxon>
        <taxon>ecological metagenomes</taxon>
    </lineage>
</organism>
<dbReference type="EMBL" id="LAZR01002326">
    <property type="protein sequence ID" value="KKN31453.1"/>
    <property type="molecule type" value="Genomic_DNA"/>
</dbReference>
<protein>
    <submittedName>
        <fullName evidence="1">Uncharacterized protein</fullName>
    </submittedName>
</protein>
<accession>A0A0F9SQK7</accession>
<sequence length="537" mass="60474">MDPEIELQILQQRLETYGSEADFTTEEFSKLVDSGDVEPTPDYVYTQRQLDRMAEYDVKTTYPDWSAPFHMPKFNDDEYLETKAKYVAKYGYTITVPALSDIFHFGKPQPMSREEIFHWAKKDFDFFSDDRRDEIEIDKKHKKDRMLAMLGSPTPELFSQLGAILTAVDDAQDAISTLAAVARIARRIAPKILSRLLGGPIGLILTINDILNLVTAIGSIGTFAGFGKKTKDLLTGSNPFALKAKLKRWRKIRNWKPTFADVIQAAQTTDQIFGVGVSLGPIVGFAQDLFHGMVRQSVGMKVNFKMSPHSVPEWVQTAYRAIKSTAPYMAIDWNSPDDDILLVMQSQAMAQETIMPYQQEWNPLDMVDNIESTEIRCPVPTHPTTLDALDDLGIDLEEIDGWPIIGKTWASPDEITETYAPLVTDTVNKFVERHNHDSMGALACSLVADSAMYQMANIDGEDNVEYDYTVASKLASALLITNTIPLPVDEQTEGAMRIVTYIMEEREALDQPFTAKEFEGLTKQYSKSNQFKFYPSS</sequence>
<proteinExistence type="predicted"/>
<evidence type="ECO:0000313" key="1">
    <source>
        <dbReference type="EMBL" id="KKN31453.1"/>
    </source>
</evidence>